<keyword evidence="6" id="KW-0804">Transcription</keyword>
<accession>A0A8F0F772</accession>
<dbReference type="PROSITE" id="PS50931">
    <property type="entry name" value="HTH_LYSR"/>
    <property type="match status" value="1"/>
</dbReference>
<feature type="domain" description="HTH lysR-type" evidence="7">
    <location>
        <begin position="6"/>
        <end position="63"/>
    </location>
</feature>
<evidence type="ECO:0000256" key="2">
    <source>
        <dbReference type="ARBA" id="ARBA00009437"/>
    </source>
</evidence>
<dbReference type="PANTHER" id="PTHR30126:SF39">
    <property type="entry name" value="HTH-TYPE TRANSCRIPTIONAL REGULATOR CYSL"/>
    <property type="match status" value="1"/>
</dbReference>
<organism evidence="8">
    <name type="scientific">Protohalopteris sp</name>
    <dbReference type="NCBI Taxonomy" id="2843287"/>
    <lineage>
        <taxon>Eukaryota</taxon>
        <taxon>Sar</taxon>
        <taxon>Stramenopiles</taxon>
        <taxon>Ochrophyta</taxon>
        <taxon>PX clade</taxon>
        <taxon>Phaeophyceae</taxon>
        <taxon>Sphacelariales</taxon>
        <taxon>Stypocaulaceae</taxon>
        <taxon>Protohalopteris</taxon>
    </lineage>
</organism>
<comment type="function">
    <text evidence="1">Trans-acting transcriptional regulator of RuBisCO genes (rbcL and rbcS) expression.</text>
</comment>
<keyword evidence="4" id="KW-0805">Transcription regulation</keyword>
<keyword evidence="8" id="KW-0934">Plastid</keyword>
<dbReference type="Gene3D" id="1.10.10.10">
    <property type="entry name" value="Winged helix-like DNA-binding domain superfamily/Winged helix DNA-binding domain"/>
    <property type="match status" value="1"/>
</dbReference>
<dbReference type="SUPFAM" id="SSF46785">
    <property type="entry name" value="Winged helix' DNA-binding domain"/>
    <property type="match status" value="1"/>
</dbReference>
<dbReference type="InterPro" id="IPR036388">
    <property type="entry name" value="WH-like_DNA-bd_sf"/>
</dbReference>
<dbReference type="InterPro" id="IPR000847">
    <property type="entry name" value="LysR_HTH_N"/>
</dbReference>
<dbReference type="PANTHER" id="PTHR30126">
    <property type="entry name" value="HTH-TYPE TRANSCRIPTIONAL REGULATOR"/>
    <property type="match status" value="1"/>
</dbReference>
<dbReference type="PRINTS" id="PR00039">
    <property type="entry name" value="HTHLYSR"/>
</dbReference>
<sequence>MQYFPFSLEQLRILKSIKAEKSFKAAAKKLYLSQPAVTLQVQNLEKKLDFPIFDRSKKQICFTRTGELVLDYATRILVLCEEADNAIMYLKDVNRNKLIIGSSNTIGTYLLPKIIGLFCRRYSYANINLEVNSTYPIAWGVATGEIDLGIVGGRVTNQFSKSIQIIPFVEDELVLIMPKFHPFNTFKLIRKEDIYELNFIALNKQSIVRENIDKVLDQNNIDSKRLKISFELNSIEAIKSAVQAGMGVAFISIFVLTDEIYLKNINVVKIKSIKIKRTLSIVINSKTSKSKLSRKFHHHLISLFQNHKYKKFLNL</sequence>
<protein>
    <recommendedName>
        <fullName evidence="3">Probable RuBisCO transcriptional regulator</fullName>
    </recommendedName>
</protein>
<dbReference type="GO" id="GO:0003700">
    <property type="term" value="F:DNA-binding transcription factor activity"/>
    <property type="evidence" value="ECO:0007669"/>
    <property type="project" value="InterPro"/>
</dbReference>
<gene>
    <name evidence="8" type="primary">rbcR</name>
</gene>
<evidence type="ECO:0000256" key="1">
    <source>
        <dbReference type="ARBA" id="ARBA00003782"/>
    </source>
</evidence>
<dbReference type="EMBL" id="MZ156028">
    <property type="protein sequence ID" value="QWK41849.1"/>
    <property type="molecule type" value="Genomic_DNA"/>
</dbReference>
<evidence type="ECO:0000256" key="3">
    <source>
        <dbReference type="ARBA" id="ARBA00018907"/>
    </source>
</evidence>
<dbReference type="InterPro" id="IPR036390">
    <property type="entry name" value="WH_DNA-bd_sf"/>
</dbReference>
<reference evidence="8" key="1">
    <citation type="journal article" date="2021" name="Genome Biol. Evol.">
        <title>Genomic rearrangements and sequence evolution across brown algal organelles.</title>
        <authorList>
            <person name="Starko S."/>
            <person name="Bringloe T.T."/>
            <person name="Gomez M.S."/>
            <person name="Darby H."/>
            <person name="Graham S.W."/>
            <person name="Martone P.T."/>
        </authorList>
    </citation>
    <scope>NUCLEOTIDE SEQUENCE</scope>
</reference>
<evidence type="ECO:0000259" key="7">
    <source>
        <dbReference type="PROSITE" id="PS50931"/>
    </source>
</evidence>
<dbReference type="Pfam" id="PF00126">
    <property type="entry name" value="HTH_1"/>
    <property type="match status" value="1"/>
</dbReference>
<comment type="similarity">
    <text evidence="2">Belongs to the LysR transcriptional regulatory family.</text>
</comment>
<geneLocation type="plastid" evidence="8"/>
<dbReference type="Gene3D" id="3.40.190.290">
    <property type="match status" value="1"/>
</dbReference>
<dbReference type="SUPFAM" id="SSF53850">
    <property type="entry name" value="Periplasmic binding protein-like II"/>
    <property type="match status" value="1"/>
</dbReference>
<evidence type="ECO:0000256" key="4">
    <source>
        <dbReference type="ARBA" id="ARBA00023015"/>
    </source>
</evidence>
<proteinExistence type="inferred from homology"/>
<evidence type="ECO:0000313" key="8">
    <source>
        <dbReference type="EMBL" id="QWK41849.1"/>
    </source>
</evidence>
<keyword evidence="5" id="KW-0238">DNA-binding</keyword>
<dbReference type="Pfam" id="PF03466">
    <property type="entry name" value="LysR_substrate"/>
    <property type="match status" value="1"/>
</dbReference>
<dbReference type="AlphaFoldDB" id="A0A8F0F772"/>
<evidence type="ECO:0000256" key="5">
    <source>
        <dbReference type="ARBA" id="ARBA00023125"/>
    </source>
</evidence>
<dbReference type="InterPro" id="IPR005119">
    <property type="entry name" value="LysR_subst-bd"/>
</dbReference>
<name>A0A8F0F772_9PHAE</name>
<evidence type="ECO:0000256" key="6">
    <source>
        <dbReference type="ARBA" id="ARBA00023163"/>
    </source>
</evidence>
<dbReference type="GO" id="GO:0000976">
    <property type="term" value="F:transcription cis-regulatory region binding"/>
    <property type="evidence" value="ECO:0007669"/>
    <property type="project" value="TreeGrafter"/>
</dbReference>